<dbReference type="Proteomes" id="UP001162131">
    <property type="component" value="Unassembled WGS sequence"/>
</dbReference>
<reference evidence="2" key="1">
    <citation type="submission" date="2021-09" db="EMBL/GenBank/DDBJ databases">
        <authorList>
            <consortium name="AG Swart"/>
            <person name="Singh M."/>
            <person name="Singh A."/>
            <person name="Seah K."/>
            <person name="Emmerich C."/>
        </authorList>
    </citation>
    <scope>NUCLEOTIDE SEQUENCE</scope>
    <source>
        <strain evidence="2">ATCC30299</strain>
    </source>
</reference>
<evidence type="ECO:0000259" key="1">
    <source>
        <dbReference type="PROSITE" id="PS50021"/>
    </source>
</evidence>
<sequence length="783" mass="89467">MSLPREVLKWIHSLDLAYSVKNPKRDFQNGFLIAEIFSRYEEYSNDIEMHSYDTGLNIAKKLSNWTLLENFFRKRNIPIYKKDWEPVIYASPDAYISLLNKVYQFLTGKPLEEPPIKPTQHPKEGATHAVLLKDSEMQQAIEKNQTGKMNQLLIEEEPEEVKTTIGEVKVTLRKMPRGSSKVLEKSQNRLLQGIEIRDVEIKPVERNLVQIRASKGQSVQKSLELSVSGSVKPTETSPSRFPTMHEQTVTVARSINELSAEVMSDALNYLAKSPAEFGFENQAGNYGKYFFKNMETFSNDLTSAYFEYIKKRINAIVDLVLKNHHEFWCLVSLMFPPIERLNVNSDHFLHLMEALSLIGEKMSLTDPNVTERIFFKYLLSKISSLMTSNPGKREVLCHLFYSFIVPEPAFRMKAIQKLSETLSGYHELIKCLAILVKYDKEYNDELHDIFIYYGLLGLEHSSPFVRTAALAIFSQIATLNHVPILNVVPQLKALADDKWWEVRAQAIQCAGTLLSMVDPSEEIHTQEAIHGLKEVIFKSFYPKATKNILRIGLVYIAPALHKHPSLSDRYVECLLEMPSDIRKALLESPTETQTQTLMEEGMFVLGSNTQRYKMGGCPLLWSSPAVALSLANYVKSKELENLDESHADILLACVKPTISEEFDTWIEVYHKLQEYICVALCDVDLCYKAMEILKKFLTVQGLYDTTIVSSRDILLKALNLVFSTSQEEDCVQASMGLLRFLYFESGVKIVQDFVKVLLKAFDDKYHDLYLTTDLPALFKEISS</sequence>
<protein>
    <recommendedName>
        <fullName evidence="1">Calponin-homology (CH) domain-containing protein</fullName>
    </recommendedName>
</protein>
<keyword evidence="3" id="KW-1185">Reference proteome</keyword>
<dbReference type="EMBL" id="CAJZBQ010000043">
    <property type="protein sequence ID" value="CAG9327496.1"/>
    <property type="molecule type" value="Genomic_DNA"/>
</dbReference>
<evidence type="ECO:0000313" key="3">
    <source>
        <dbReference type="Proteomes" id="UP001162131"/>
    </source>
</evidence>
<dbReference type="InterPro" id="IPR052111">
    <property type="entry name" value="Spermatogenesis_Ciliary_MAP"/>
</dbReference>
<dbReference type="AlphaFoldDB" id="A0AAU9JPG0"/>
<dbReference type="GO" id="GO:0008017">
    <property type="term" value="F:microtubule binding"/>
    <property type="evidence" value="ECO:0007669"/>
    <property type="project" value="TreeGrafter"/>
</dbReference>
<dbReference type="InterPro" id="IPR036872">
    <property type="entry name" value="CH_dom_sf"/>
</dbReference>
<dbReference type="Gene3D" id="1.25.10.10">
    <property type="entry name" value="Leucine-rich Repeat Variant"/>
    <property type="match status" value="1"/>
</dbReference>
<dbReference type="InterPro" id="IPR010441">
    <property type="entry name" value="CH_2"/>
</dbReference>
<comment type="caution">
    <text evidence="2">The sequence shown here is derived from an EMBL/GenBank/DDBJ whole genome shotgun (WGS) entry which is preliminary data.</text>
</comment>
<dbReference type="PROSITE" id="PS50021">
    <property type="entry name" value="CH"/>
    <property type="match status" value="1"/>
</dbReference>
<dbReference type="PANTHER" id="PTHR12509:SF8">
    <property type="entry name" value="SPERMATOGENESIS-ASSOCIATED PROTEIN 4"/>
    <property type="match status" value="1"/>
</dbReference>
<dbReference type="InterPro" id="IPR001715">
    <property type="entry name" value="CH_dom"/>
</dbReference>
<accession>A0AAU9JPG0</accession>
<dbReference type="InterPro" id="IPR016024">
    <property type="entry name" value="ARM-type_fold"/>
</dbReference>
<proteinExistence type="predicted"/>
<dbReference type="SUPFAM" id="SSF48371">
    <property type="entry name" value="ARM repeat"/>
    <property type="match status" value="1"/>
</dbReference>
<gene>
    <name evidence="2" type="ORF">BSTOLATCC_MIC43531</name>
</gene>
<evidence type="ECO:0000313" key="2">
    <source>
        <dbReference type="EMBL" id="CAG9327496.1"/>
    </source>
</evidence>
<organism evidence="2 3">
    <name type="scientific">Blepharisma stoltei</name>
    <dbReference type="NCBI Taxonomy" id="1481888"/>
    <lineage>
        <taxon>Eukaryota</taxon>
        <taxon>Sar</taxon>
        <taxon>Alveolata</taxon>
        <taxon>Ciliophora</taxon>
        <taxon>Postciliodesmatophora</taxon>
        <taxon>Heterotrichea</taxon>
        <taxon>Heterotrichida</taxon>
        <taxon>Blepharismidae</taxon>
        <taxon>Blepharisma</taxon>
    </lineage>
</organism>
<dbReference type="Gene3D" id="1.10.418.10">
    <property type="entry name" value="Calponin-like domain"/>
    <property type="match status" value="1"/>
</dbReference>
<dbReference type="GO" id="GO:0051493">
    <property type="term" value="P:regulation of cytoskeleton organization"/>
    <property type="evidence" value="ECO:0007669"/>
    <property type="project" value="TreeGrafter"/>
</dbReference>
<dbReference type="InterPro" id="IPR011989">
    <property type="entry name" value="ARM-like"/>
</dbReference>
<feature type="domain" description="Calponin-homology (CH)" evidence="1">
    <location>
        <begin position="1"/>
        <end position="110"/>
    </location>
</feature>
<dbReference type="Pfam" id="PF06294">
    <property type="entry name" value="CH_2"/>
    <property type="match status" value="1"/>
</dbReference>
<dbReference type="GO" id="GO:0005930">
    <property type="term" value="C:axoneme"/>
    <property type="evidence" value="ECO:0007669"/>
    <property type="project" value="TreeGrafter"/>
</dbReference>
<dbReference type="PANTHER" id="PTHR12509">
    <property type="entry name" value="SPERMATOGENESIS-ASSOCIATED 4-RELATED"/>
    <property type="match status" value="1"/>
</dbReference>
<name>A0AAU9JPG0_9CILI</name>